<keyword evidence="8" id="KW-0472">Membrane</keyword>
<evidence type="ECO:0000256" key="6">
    <source>
        <dbReference type="ARBA" id="ARBA00022840"/>
    </source>
</evidence>
<evidence type="ECO:0000256" key="5">
    <source>
        <dbReference type="ARBA" id="ARBA00022741"/>
    </source>
</evidence>
<name>A0A7Z7FD48_9EURY</name>
<organism evidence="10 11">
    <name type="scientific">Methanolobus vulcani</name>
    <dbReference type="NCBI Taxonomy" id="38026"/>
    <lineage>
        <taxon>Archaea</taxon>
        <taxon>Methanobacteriati</taxon>
        <taxon>Methanobacteriota</taxon>
        <taxon>Stenosarchaea group</taxon>
        <taxon>Methanomicrobia</taxon>
        <taxon>Methanosarcinales</taxon>
        <taxon>Methanosarcinaceae</taxon>
        <taxon>Methanolobus</taxon>
    </lineage>
</organism>
<keyword evidence="5" id="KW-0547">Nucleotide-binding</keyword>
<evidence type="ECO:0000256" key="2">
    <source>
        <dbReference type="ARBA" id="ARBA00005417"/>
    </source>
</evidence>
<evidence type="ECO:0000256" key="1">
    <source>
        <dbReference type="ARBA" id="ARBA00004141"/>
    </source>
</evidence>
<dbReference type="AlphaFoldDB" id="A0A7Z7FD48"/>
<dbReference type="FunFam" id="3.40.50.300:FF:000335">
    <property type="entry name" value="ATP binding cassette subfamily A member 5"/>
    <property type="match status" value="1"/>
</dbReference>
<dbReference type="PROSITE" id="PS00211">
    <property type="entry name" value="ABC_TRANSPORTER_1"/>
    <property type="match status" value="1"/>
</dbReference>
<dbReference type="InterPro" id="IPR027417">
    <property type="entry name" value="P-loop_NTPase"/>
</dbReference>
<evidence type="ECO:0000256" key="7">
    <source>
        <dbReference type="ARBA" id="ARBA00022989"/>
    </source>
</evidence>
<evidence type="ECO:0000256" key="8">
    <source>
        <dbReference type="ARBA" id="ARBA00023136"/>
    </source>
</evidence>
<keyword evidence="6 10" id="KW-0067">ATP-binding</keyword>
<evidence type="ECO:0000256" key="4">
    <source>
        <dbReference type="ARBA" id="ARBA00022692"/>
    </source>
</evidence>
<feature type="domain" description="ABC transporter" evidence="9">
    <location>
        <begin position="8"/>
        <end position="242"/>
    </location>
</feature>
<dbReference type="Proteomes" id="UP000199259">
    <property type="component" value="Unassembled WGS sequence"/>
</dbReference>
<dbReference type="GO" id="GO:0016020">
    <property type="term" value="C:membrane"/>
    <property type="evidence" value="ECO:0007669"/>
    <property type="project" value="UniProtKB-SubCell"/>
</dbReference>
<proteinExistence type="inferred from homology"/>
<protein>
    <submittedName>
        <fullName evidence="10">ABC-2 type transport system ATP-binding protein</fullName>
    </submittedName>
</protein>
<gene>
    <name evidence="10" type="ORF">SAMN04488589_0057</name>
</gene>
<dbReference type="GO" id="GO:0005524">
    <property type="term" value="F:ATP binding"/>
    <property type="evidence" value="ECO:0007669"/>
    <property type="project" value="UniProtKB-KW"/>
</dbReference>
<accession>A0A7Z7FD48</accession>
<comment type="similarity">
    <text evidence="2">Belongs to the ABC transporter superfamily.</text>
</comment>
<dbReference type="SUPFAM" id="SSF52540">
    <property type="entry name" value="P-loop containing nucleoside triphosphate hydrolases"/>
    <property type="match status" value="1"/>
</dbReference>
<evidence type="ECO:0000313" key="11">
    <source>
        <dbReference type="Proteomes" id="UP000199259"/>
    </source>
</evidence>
<sequence length="252" mass="27985">MSNLEPIIEVKNLVKVFHSRGRTITAVDDVSFDVMEGEIFGMIGPNGAGKSTTFSMLTTLVKPSGGSIKVAGFDVYKQDDKIRPLIGIVPQKLSLYPDLTARENLELMGRLYDVPKDVMNEKIEYYLKLVGLSSHADRFTGGFSGGMKQRLSVICAVLHEPQIIFWDEPSTGLDPQTRQSIWKLAKKFNGEGKTLVFTTHYMEEADNLCDRVAVMNLGKMVALDSPESLKEKTGSSNLEETFINLTGEEVRD</sequence>
<dbReference type="SMART" id="SM00382">
    <property type="entry name" value="AAA"/>
    <property type="match status" value="1"/>
</dbReference>
<dbReference type="GO" id="GO:0016887">
    <property type="term" value="F:ATP hydrolysis activity"/>
    <property type="evidence" value="ECO:0007669"/>
    <property type="project" value="InterPro"/>
</dbReference>
<dbReference type="Pfam" id="PF00005">
    <property type="entry name" value="ABC_tran"/>
    <property type="match status" value="1"/>
</dbReference>
<dbReference type="Gene3D" id="3.40.50.300">
    <property type="entry name" value="P-loop containing nucleotide triphosphate hydrolases"/>
    <property type="match status" value="1"/>
</dbReference>
<keyword evidence="4" id="KW-0812">Transmembrane</keyword>
<comment type="caution">
    <text evidence="10">The sequence shown here is derived from an EMBL/GenBank/DDBJ whole genome shotgun (WGS) entry which is preliminary data.</text>
</comment>
<dbReference type="PANTHER" id="PTHR42711">
    <property type="entry name" value="ABC TRANSPORTER ATP-BINDING PROTEIN"/>
    <property type="match status" value="1"/>
</dbReference>
<dbReference type="EMBL" id="FNCA01000001">
    <property type="protein sequence ID" value="SDF23091.1"/>
    <property type="molecule type" value="Genomic_DNA"/>
</dbReference>
<dbReference type="PANTHER" id="PTHR42711:SF5">
    <property type="entry name" value="ABC TRANSPORTER ATP-BINDING PROTEIN NATA"/>
    <property type="match status" value="1"/>
</dbReference>
<evidence type="ECO:0000259" key="9">
    <source>
        <dbReference type="PROSITE" id="PS50893"/>
    </source>
</evidence>
<reference evidence="10 11" key="1">
    <citation type="submission" date="2016-10" db="EMBL/GenBank/DDBJ databases">
        <authorList>
            <person name="Varghese N."/>
            <person name="Submissions S."/>
        </authorList>
    </citation>
    <scope>NUCLEOTIDE SEQUENCE [LARGE SCALE GENOMIC DNA]</scope>
    <source>
        <strain evidence="10 11">PL 12/M</strain>
    </source>
</reference>
<dbReference type="InterPro" id="IPR017871">
    <property type="entry name" value="ABC_transporter-like_CS"/>
</dbReference>
<dbReference type="InterPro" id="IPR003593">
    <property type="entry name" value="AAA+_ATPase"/>
</dbReference>
<evidence type="ECO:0000256" key="3">
    <source>
        <dbReference type="ARBA" id="ARBA00022448"/>
    </source>
</evidence>
<evidence type="ECO:0000313" key="10">
    <source>
        <dbReference type="EMBL" id="SDF23091.1"/>
    </source>
</evidence>
<keyword evidence="3" id="KW-0813">Transport</keyword>
<dbReference type="PROSITE" id="PS50893">
    <property type="entry name" value="ABC_TRANSPORTER_2"/>
    <property type="match status" value="1"/>
</dbReference>
<dbReference type="InterPro" id="IPR003439">
    <property type="entry name" value="ABC_transporter-like_ATP-bd"/>
</dbReference>
<keyword evidence="11" id="KW-1185">Reference proteome</keyword>
<keyword evidence="7" id="KW-1133">Transmembrane helix</keyword>
<comment type="subcellular location">
    <subcellularLocation>
        <location evidence="1">Membrane</location>
        <topology evidence="1">Multi-pass membrane protein</topology>
    </subcellularLocation>
</comment>
<dbReference type="InterPro" id="IPR050763">
    <property type="entry name" value="ABC_transporter_ATP-binding"/>
</dbReference>